<comment type="caution">
    <text evidence="3">The sequence shown here is derived from an EMBL/GenBank/DDBJ whole genome shotgun (WGS) entry which is preliminary data.</text>
</comment>
<keyword evidence="2" id="KW-0472">Membrane</keyword>
<dbReference type="EMBL" id="SZYE01000070">
    <property type="protein sequence ID" value="TKR23646.1"/>
    <property type="molecule type" value="Genomic_DNA"/>
</dbReference>
<name>A0A7Z8NS55_9CELL</name>
<dbReference type="AlphaFoldDB" id="A0A7Z8NS55"/>
<feature type="transmembrane region" description="Helical" evidence="2">
    <location>
        <begin position="131"/>
        <end position="149"/>
    </location>
</feature>
<sequence>MSLPSAPPPPPSAPPEPRLVPPSTSPHLAVRLVLLLAVLGSVAYALLRPAGIGGPDASSYGAPDALLALAVLVALTAAIISGPEPRLATRWAWFWLVAYVWPAAVVYLLLEPTAAWRREPVAAPRRRLTGGWAFLIGALVGTPLTALLATR</sequence>
<keyword evidence="2" id="KW-0812">Transmembrane</keyword>
<dbReference type="RefSeq" id="WP_154729577.1">
    <property type="nucleotide sequence ID" value="NZ_SZYE01000070.1"/>
</dbReference>
<keyword evidence="2" id="KW-1133">Transmembrane helix</keyword>
<feature type="transmembrane region" description="Helical" evidence="2">
    <location>
        <begin position="92"/>
        <end position="110"/>
    </location>
</feature>
<gene>
    <name evidence="3" type="ORF">FA014_10185</name>
</gene>
<evidence type="ECO:0000256" key="2">
    <source>
        <dbReference type="SAM" id="Phobius"/>
    </source>
</evidence>
<reference evidence="3 4" key="1">
    <citation type="submission" date="2019-05" db="EMBL/GenBank/DDBJ databases">
        <title>Genome sequence of Cellulomonas hominis strain CS1.</title>
        <authorList>
            <person name="Belmont J."/>
            <person name="Maclea K.S."/>
        </authorList>
    </citation>
    <scope>NUCLEOTIDE SEQUENCE [LARGE SCALE GENOMIC DNA]</scope>
    <source>
        <strain evidence="3 4">CS1</strain>
    </source>
</reference>
<proteinExistence type="predicted"/>
<protein>
    <submittedName>
        <fullName evidence="3">Uncharacterized protein</fullName>
    </submittedName>
</protein>
<accession>A0A7Z8NS55</accession>
<evidence type="ECO:0000313" key="4">
    <source>
        <dbReference type="Proteomes" id="UP000308121"/>
    </source>
</evidence>
<dbReference type="OrthoDB" id="3784740at2"/>
<feature type="transmembrane region" description="Helical" evidence="2">
    <location>
        <begin position="59"/>
        <end position="80"/>
    </location>
</feature>
<evidence type="ECO:0000313" key="3">
    <source>
        <dbReference type="EMBL" id="TKR23646.1"/>
    </source>
</evidence>
<evidence type="ECO:0000256" key="1">
    <source>
        <dbReference type="SAM" id="MobiDB-lite"/>
    </source>
</evidence>
<organism evidence="3 4">
    <name type="scientific">Cellulomonas hominis</name>
    <dbReference type="NCBI Taxonomy" id="156981"/>
    <lineage>
        <taxon>Bacteria</taxon>
        <taxon>Bacillati</taxon>
        <taxon>Actinomycetota</taxon>
        <taxon>Actinomycetes</taxon>
        <taxon>Micrococcales</taxon>
        <taxon>Cellulomonadaceae</taxon>
        <taxon>Cellulomonas</taxon>
    </lineage>
</organism>
<dbReference type="Proteomes" id="UP000308121">
    <property type="component" value="Unassembled WGS sequence"/>
</dbReference>
<feature type="transmembrane region" description="Helical" evidence="2">
    <location>
        <begin position="28"/>
        <end position="47"/>
    </location>
</feature>
<feature type="region of interest" description="Disordered" evidence="1">
    <location>
        <begin position="1"/>
        <end position="22"/>
    </location>
</feature>